<feature type="region of interest" description="Disordered" evidence="1">
    <location>
        <begin position="58"/>
        <end position="84"/>
    </location>
</feature>
<name>A0A5J5D6I9_9PERO</name>
<sequence>LLLHFGLQVSEGAPVCWSPAHGAGRAHTLSPLTVDAWRDGWVSHLWFILQPNKSGQSFHRKWRPNTTGPVRGGADSGHVCSEYT</sequence>
<keyword evidence="3" id="KW-1185">Reference proteome</keyword>
<protein>
    <submittedName>
        <fullName evidence="2">Uncharacterized protein</fullName>
    </submittedName>
</protein>
<organism evidence="2 3">
    <name type="scientific">Etheostoma spectabile</name>
    <name type="common">orangethroat darter</name>
    <dbReference type="NCBI Taxonomy" id="54343"/>
    <lineage>
        <taxon>Eukaryota</taxon>
        <taxon>Metazoa</taxon>
        <taxon>Chordata</taxon>
        <taxon>Craniata</taxon>
        <taxon>Vertebrata</taxon>
        <taxon>Euteleostomi</taxon>
        <taxon>Actinopterygii</taxon>
        <taxon>Neopterygii</taxon>
        <taxon>Teleostei</taxon>
        <taxon>Neoteleostei</taxon>
        <taxon>Acanthomorphata</taxon>
        <taxon>Eupercaria</taxon>
        <taxon>Perciformes</taxon>
        <taxon>Percoidei</taxon>
        <taxon>Percidae</taxon>
        <taxon>Etheostomatinae</taxon>
        <taxon>Etheostoma</taxon>
    </lineage>
</organism>
<feature type="non-terminal residue" evidence="2">
    <location>
        <position position="1"/>
    </location>
</feature>
<dbReference type="EMBL" id="VOFY01000009">
    <property type="protein sequence ID" value="KAA8589687.1"/>
    <property type="molecule type" value="Genomic_DNA"/>
</dbReference>
<evidence type="ECO:0000313" key="2">
    <source>
        <dbReference type="EMBL" id="KAA8589687.1"/>
    </source>
</evidence>
<proteinExistence type="predicted"/>
<gene>
    <name evidence="2" type="ORF">FQN60_013052</name>
</gene>
<accession>A0A5J5D6I9</accession>
<comment type="caution">
    <text evidence="2">The sequence shown here is derived from an EMBL/GenBank/DDBJ whole genome shotgun (WGS) entry which is preliminary data.</text>
</comment>
<dbReference type="AlphaFoldDB" id="A0A5J5D6I9"/>
<dbReference type="Proteomes" id="UP000327493">
    <property type="component" value="Chromosome 9"/>
</dbReference>
<reference evidence="2 3" key="1">
    <citation type="submission" date="2019-08" db="EMBL/GenBank/DDBJ databases">
        <title>A chromosome-level genome assembly, high-density linkage maps, and genome scans reveal the genomic architecture of hybrid incompatibilities underlying speciation via character displacement in darters (Percidae: Etheostominae).</title>
        <authorList>
            <person name="Moran R.L."/>
            <person name="Catchen J.M."/>
            <person name="Fuller R.C."/>
        </authorList>
    </citation>
    <scope>NUCLEOTIDE SEQUENCE [LARGE SCALE GENOMIC DNA]</scope>
    <source>
        <strain evidence="2">EspeVRDwgs_2016</strain>
        <tissue evidence="2">Muscle</tissue>
    </source>
</reference>
<evidence type="ECO:0000313" key="3">
    <source>
        <dbReference type="Proteomes" id="UP000327493"/>
    </source>
</evidence>
<evidence type="ECO:0000256" key="1">
    <source>
        <dbReference type="SAM" id="MobiDB-lite"/>
    </source>
</evidence>